<evidence type="ECO:0000256" key="4">
    <source>
        <dbReference type="ARBA" id="ARBA00023163"/>
    </source>
</evidence>
<comment type="similarity">
    <text evidence="1">Belongs to the LysR transcriptional regulatory family.</text>
</comment>
<keyword evidence="4" id="KW-0804">Transcription</keyword>
<dbReference type="PRINTS" id="PR00039">
    <property type="entry name" value="HTHLYSR"/>
</dbReference>
<evidence type="ECO:0000313" key="7">
    <source>
        <dbReference type="Proteomes" id="UP001196068"/>
    </source>
</evidence>
<dbReference type="InterPro" id="IPR036390">
    <property type="entry name" value="WH_DNA-bd_sf"/>
</dbReference>
<dbReference type="Pfam" id="PF00126">
    <property type="entry name" value="HTH_1"/>
    <property type="match status" value="1"/>
</dbReference>
<dbReference type="InterPro" id="IPR005119">
    <property type="entry name" value="LysR_subst-bd"/>
</dbReference>
<dbReference type="EMBL" id="JAAEDH010000020">
    <property type="protein sequence ID" value="MBR0656594.1"/>
    <property type="molecule type" value="Genomic_DNA"/>
</dbReference>
<dbReference type="PROSITE" id="PS50931">
    <property type="entry name" value="HTH_LYSR"/>
    <property type="match status" value="1"/>
</dbReference>
<feature type="domain" description="HTH lysR-type" evidence="5">
    <location>
        <begin position="12"/>
        <end position="63"/>
    </location>
</feature>
<dbReference type="SUPFAM" id="SSF53850">
    <property type="entry name" value="Periplasmic binding protein-like II"/>
    <property type="match status" value="1"/>
</dbReference>
<comment type="caution">
    <text evidence="6">The sequence shown here is derived from an EMBL/GenBank/DDBJ whole genome shotgun (WGS) entry which is preliminary data.</text>
</comment>
<dbReference type="PANTHER" id="PTHR30537">
    <property type="entry name" value="HTH-TYPE TRANSCRIPTIONAL REGULATOR"/>
    <property type="match status" value="1"/>
</dbReference>
<dbReference type="SUPFAM" id="SSF46785">
    <property type="entry name" value="Winged helix' DNA-binding domain"/>
    <property type="match status" value="1"/>
</dbReference>
<sequence>MTNVAPGWELYRSFLHVVRDGSLSAAARGLGLTQPTIGRHVEQLEAALGTPLFTRSPQGLLPTAAALDLSPHAEAMADAAAALLRAASGEAGAEHGTVRLSASQIMGAEVLPPILGRFRRDHPGVVIELSLSNRTEDLLRRRADVAIRHFRPTQTGLVARRLATVAVHLYAHRAYAEAHGLPETPPDLARHTLIGDDLDGQTLRASGGLGLTRESFAIRCDNDLGKLAMIRAGLGIGGCQAPVAARDPALLPVLADRLRWPLEIWVVMHEDLRASRRVRLLFDHLAASLAA</sequence>
<name>A0AAF1KNS8_9PROT</name>
<dbReference type="GO" id="GO:0006351">
    <property type="term" value="P:DNA-templated transcription"/>
    <property type="evidence" value="ECO:0007669"/>
    <property type="project" value="TreeGrafter"/>
</dbReference>
<dbReference type="Gene3D" id="3.40.190.290">
    <property type="match status" value="1"/>
</dbReference>
<reference evidence="6" key="2">
    <citation type="journal article" date="2021" name="Syst. Appl. Microbiol.">
        <title>Roseomonas hellenica sp. nov., isolated from roots of wild-growing Alkanna tinctoria.</title>
        <authorList>
            <person name="Rat A."/>
            <person name="Naranjo H.D."/>
            <person name="Lebbe L."/>
            <person name="Cnockaert M."/>
            <person name="Krigas N."/>
            <person name="Grigoriadou K."/>
            <person name="Maloupa E."/>
            <person name="Willems A."/>
        </authorList>
    </citation>
    <scope>NUCLEOTIDE SEQUENCE</scope>
    <source>
        <strain evidence="6">LMG 28251</strain>
    </source>
</reference>
<proteinExistence type="inferred from homology"/>
<accession>A0AAF1KNS8</accession>
<dbReference type="Pfam" id="PF03466">
    <property type="entry name" value="LysR_substrate"/>
    <property type="match status" value="1"/>
</dbReference>
<dbReference type="RefSeq" id="WP_211875461.1">
    <property type="nucleotide sequence ID" value="NZ_JAAEDH010000020.1"/>
</dbReference>
<dbReference type="AlphaFoldDB" id="A0AAF1KNS8"/>
<dbReference type="GO" id="GO:0003700">
    <property type="term" value="F:DNA-binding transcription factor activity"/>
    <property type="evidence" value="ECO:0007669"/>
    <property type="project" value="InterPro"/>
</dbReference>
<dbReference type="Proteomes" id="UP001196068">
    <property type="component" value="Unassembled WGS sequence"/>
</dbReference>
<gene>
    <name evidence="6" type="ORF">GXW79_16045</name>
</gene>
<keyword evidence="7" id="KW-1185">Reference proteome</keyword>
<evidence type="ECO:0000259" key="5">
    <source>
        <dbReference type="PROSITE" id="PS50931"/>
    </source>
</evidence>
<dbReference type="InterPro" id="IPR058163">
    <property type="entry name" value="LysR-type_TF_proteobact-type"/>
</dbReference>
<dbReference type="Gene3D" id="1.10.10.10">
    <property type="entry name" value="Winged helix-like DNA-binding domain superfamily/Winged helix DNA-binding domain"/>
    <property type="match status" value="1"/>
</dbReference>
<evidence type="ECO:0000313" key="6">
    <source>
        <dbReference type="EMBL" id="MBR0656594.1"/>
    </source>
</evidence>
<dbReference type="InterPro" id="IPR000847">
    <property type="entry name" value="LysR_HTH_N"/>
</dbReference>
<dbReference type="GO" id="GO:0043565">
    <property type="term" value="F:sequence-specific DNA binding"/>
    <property type="evidence" value="ECO:0007669"/>
    <property type="project" value="TreeGrafter"/>
</dbReference>
<dbReference type="CDD" id="cd08422">
    <property type="entry name" value="PBP2_CrgA_like"/>
    <property type="match status" value="1"/>
</dbReference>
<evidence type="ECO:0000256" key="1">
    <source>
        <dbReference type="ARBA" id="ARBA00009437"/>
    </source>
</evidence>
<organism evidence="6 7">
    <name type="scientific">Plastoroseomonas arctica</name>
    <dbReference type="NCBI Taxonomy" id="1509237"/>
    <lineage>
        <taxon>Bacteria</taxon>
        <taxon>Pseudomonadati</taxon>
        <taxon>Pseudomonadota</taxon>
        <taxon>Alphaproteobacteria</taxon>
        <taxon>Acetobacterales</taxon>
        <taxon>Acetobacteraceae</taxon>
        <taxon>Plastoroseomonas</taxon>
    </lineage>
</organism>
<keyword evidence="3" id="KW-0238">DNA-binding</keyword>
<keyword evidence="2" id="KW-0805">Transcription regulation</keyword>
<dbReference type="InterPro" id="IPR036388">
    <property type="entry name" value="WH-like_DNA-bd_sf"/>
</dbReference>
<protein>
    <submittedName>
        <fullName evidence="6">LysR family transcriptional regulator</fullName>
    </submittedName>
</protein>
<evidence type="ECO:0000256" key="3">
    <source>
        <dbReference type="ARBA" id="ARBA00023125"/>
    </source>
</evidence>
<evidence type="ECO:0000256" key="2">
    <source>
        <dbReference type="ARBA" id="ARBA00023015"/>
    </source>
</evidence>
<dbReference type="PANTHER" id="PTHR30537:SF3">
    <property type="entry name" value="TRANSCRIPTIONAL REGULATORY PROTEIN"/>
    <property type="match status" value="1"/>
</dbReference>
<reference evidence="6" key="1">
    <citation type="submission" date="2020-01" db="EMBL/GenBank/DDBJ databases">
        <authorList>
            <person name="Rat A."/>
        </authorList>
    </citation>
    <scope>NUCLEOTIDE SEQUENCE</scope>
    <source>
        <strain evidence="6">LMG 28251</strain>
    </source>
</reference>